<keyword evidence="2" id="KW-1185">Reference proteome</keyword>
<sequence>MASKEFKLTSRAISNDGRGTLPRQCTQEGLGTKWNISPPLEWHNVPEKAKTLAVVVQNVDAVDPSGRLVPQTHWVVVNIPATLGGLPEGFSGKEDDPEVMSEEFSGIEQGLNDWKVNVWRGPKWPNYDDRIEFKIYALDNDMRFDNTFPIKFGLPFTTLAFFILISEPLFLSATRQFFAFGKVGVRLRTALLPPSSHCRRRTTRSEWDIIPGGVMVQKRNLGVEDDHDGSGSSLGGPMIKINVSHALHYDVFIAAQSTFGDVKKLLMKKTGLDPEQQRLFFNGREKEDEEHLHAEGVSNKTRLLLLEGQARKEKKLEENRECNEMLKASKAVAGVRSEVDKLSEMVVTLEVAVDGGTKVSEEEFQGLTNLLMRQITKLDTIEAQGEAKLQRKAEVLRVQNFVDTLESLKARNNDNAVKEEKLPLQKTSLEPEEQGRFSRGKEKENEEHLQMEDVNKKMKLEESRARILTMKASEAVDAVRSEVDGLSERVAALEVALDCGYEISEKEFQMLNELLMKQLLKLDTIEAHGEAKLQRKAEVLRVQSFVDTLESLKARKKGNAVKEEKLPLQKTSLEPEEQGRFSRGKEKENEEHLQMEDVNKKMKLEENRARILMMKASEAVAAVRSEVDELSERVAALEVAADCGTEVSEKEFQMLNELLMKQLLKLDTIEAHGEAKLQRKAEVLRVQKFVDTVDSLKARNSFSNGVKAGMEYSTGDEELHEEDPIAEKTSIDSYVAARSSSQQGEAHTEELLPNGSFPGTELEKLVVGDSLPEEDALLLARFFSIHPSMLLTNLDHSDQFISFGYSSLVRLLRFLEHHTPASIDDSRRLQFLKMLRDLGSLGFNGEWLAQTKEMVLGSLLSFQDIDTQLQGLVSSEEVLMKKLKFLESKRSYLFYSLDRLTKEVKEVECSLTDVREKVSEAQEVMRKKNVHFGF</sequence>
<evidence type="ECO:0000313" key="2">
    <source>
        <dbReference type="Proteomes" id="UP000828941"/>
    </source>
</evidence>
<evidence type="ECO:0000313" key="1">
    <source>
        <dbReference type="EMBL" id="KAI4353409.1"/>
    </source>
</evidence>
<dbReference type="EMBL" id="CM039427">
    <property type="protein sequence ID" value="KAI4353409.1"/>
    <property type="molecule type" value="Genomic_DNA"/>
</dbReference>
<gene>
    <name evidence="1" type="ORF">L6164_002362</name>
</gene>
<protein>
    <submittedName>
        <fullName evidence="1">Uncharacterized protein</fullName>
    </submittedName>
</protein>
<organism evidence="1 2">
    <name type="scientific">Bauhinia variegata</name>
    <name type="common">Purple orchid tree</name>
    <name type="synonym">Phanera variegata</name>
    <dbReference type="NCBI Taxonomy" id="167791"/>
    <lineage>
        <taxon>Eukaryota</taxon>
        <taxon>Viridiplantae</taxon>
        <taxon>Streptophyta</taxon>
        <taxon>Embryophyta</taxon>
        <taxon>Tracheophyta</taxon>
        <taxon>Spermatophyta</taxon>
        <taxon>Magnoliopsida</taxon>
        <taxon>eudicotyledons</taxon>
        <taxon>Gunneridae</taxon>
        <taxon>Pentapetalae</taxon>
        <taxon>rosids</taxon>
        <taxon>fabids</taxon>
        <taxon>Fabales</taxon>
        <taxon>Fabaceae</taxon>
        <taxon>Cercidoideae</taxon>
        <taxon>Cercideae</taxon>
        <taxon>Bauhiniinae</taxon>
        <taxon>Bauhinia</taxon>
    </lineage>
</organism>
<accession>A0ACB9PZG0</accession>
<name>A0ACB9PZG0_BAUVA</name>
<dbReference type="Proteomes" id="UP000828941">
    <property type="component" value="Chromosome 2"/>
</dbReference>
<reference evidence="1 2" key="1">
    <citation type="journal article" date="2022" name="DNA Res.">
        <title>Chromosomal-level genome assembly of the orchid tree Bauhinia variegata (Leguminosae; Cercidoideae) supports the allotetraploid origin hypothesis of Bauhinia.</title>
        <authorList>
            <person name="Zhong Y."/>
            <person name="Chen Y."/>
            <person name="Zheng D."/>
            <person name="Pang J."/>
            <person name="Liu Y."/>
            <person name="Luo S."/>
            <person name="Meng S."/>
            <person name="Qian L."/>
            <person name="Wei D."/>
            <person name="Dai S."/>
            <person name="Zhou R."/>
        </authorList>
    </citation>
    <scope>NUCLEOTIDE SEQUENCE [LARGE SCALE GENOMIC DNA]</scope>
    <source>
        <strain evidence="1">BV-YZ2020</strain>
    </source>
</reference>
<comment type="caution">
    <text evidence="1">The sequence shown here is derived from an EMBL/GenBank/DDBJ whole genome shotgun (WGS) entry which is preliminary data.</text>
</comment>
<proteinExistence type="predicted"/>